<keyword evidence="17" id="KW-0472">Membrane</keyword>
<sequence>MSNPGERLDSTANGARESNTWDRSFRLWDSYFAIVWVATLVFVLGTSHPGWHIRVAAGALLLLLIPWYLAVGRPILTAESPDERRALGYIAGAIVLFLPPGILVGETRLMTFALVPQCFIGLRLRWALTTVTVINIAPVVGWVLLWWPSDQDVFFNTVFAVVTLVFSAALGSWIIRIIEQSQERAELIAELDASRHEISRLSAAHGALAERERLTREIHDTLAQGFTSLLMLVQAVDAELDHDVPQARRHLALMADTARQNLAEARALVAGGTPADLDGASLPDALRRLAARHEATVDVTGAVRALPAGPEVVVLRSCQEALANARKHAGSSAAVAVVLAYADDSLAVSVRDDGCGFDPAAPVDGYGLAGLRARAAEVGGTAQVRSTPGTGTTVTVCLPVPRSDS</sequence>
<evidence type="ECO:0000256" key="13">
    <source>
        <dbReference type="ARBA" id="ARBA00023014"/>
    </source>
</evidence>
<accession>A0AB39R819</accession>
<dbReference type="PIRSF" id="PIRSF037434">
    <property type="entry name" value="STHK_ChrS"/>
    <property type="match status" value="1"/>
</dbReference>
<evidence type="ECO:0000256" key="2">
    <source>
        <dbReference type="ARBA" id="ARBA00001966"/>
    </source>
</evidence>
<dbReference type="GO" id="GO:0016020">
    <property type="term" value="C:membrane"/>
    <property type="evidence" value="ECO:0007669"/>
    <property type="project" value="InterPro"/>
</dbReference>
<protein>
    <recommendedName>
        <fullName evidence="5">Oxygen sensor histidine kinase NreB</fullName>
        <ecNumber evidence="4">2.7.13.3</ecNumber>
    </recommendedName>
    <alternativeName>
        <fullName evidence="15">Nitrogen regulation protein B</fullName>
    </alternativeName>
</protein>
<keyword evidence="17" id="KW-0812">Transmembrane</keyword>
<evidence type="ECO:0000256" key="15">
    <source>
        <dbReference type="ARBA" id="ARBA00030800"/>
    </source>
</evidence>
<feature type="transmembrane region" description="Helical" evidence="17">
    <location>
        <begin position="51"/>
        <end position="71"/>
    </location>
</feature>
<evidence type="ECO:0000256" key="5">
    <source>
        <dbReference type="ARBA" id="ARBA00017322"/>
    </source>
</evidence>
<dbReference type="SMART" id="SM00387">
    <property type="entry name" value="HATPase_c"/>
    <property type="match status" value="1"/>
</dbReference>
<keyword evidence="11" id="KW-0408">Iron</keyword>
<reference evidence="19" key="1">
    <citation type="submission" date="2024-07" db="EMBL/GenBank/DDBJ databases">
        <authorList>
            <person name="Yu S.T."/>
        </authorList>
    </citation>
    <scope>NUCLEOTIDE SEQUENCE</scope>
    <source>
        <strain evidence="19">R41</strain>
    </source>
</reference>
<evidence type="ECO:0000256" key="16">
    <source>
        <dbReference type="SAM" id="Coils"/>
    </source>
</evidence>
<keyword evidence="12" id="KW-0902">Two-component regulatory system</keyword>
<dbReference type="InterPro" id="IPR017205">
    <property type="entry name" value="Sig_transdc_His_kinase_ChrS"/>
</dbReference>
<dbReference type="Pfam" id="PF02518">
    <property type="entry name" value="HATPase_c"/>
    <property type="match status" value="1"/>
</dbReference>
<dbReference type="RefSeq" id="WP_369245236.1">
    <property type="nucleotide sequence ID" value="NZ_CP163443.1"/>
</dbReference>
<name>A0AB39R819_9ACTN</name>
<comment type="subcellular location">
    <subcellularLocation>
        <location evidence="3">Cytoplasm</location>
    </subcellularLocation>
</comment>
<dbReference type="GO" id="GO:0051539">
    <property type="term" value="F:4 iron, 4 sulfur cluster binding"/>
    <property type="evidence" value="ECO:0007669"/>
    <property type="project" value="UniProtKB-KW"/>
</dbReference>
<dbReference type="EMBL" id="CP163443">
    <property type="protein sequence ID" value="XDQ51928.1"/>
    <property type="molecule type" value="Genomic_DNA"/>
</dbReference>
<keyword evidence="6" id="KW-0004">4Fe-4S</keyword>
<dbReference type="Gene3D" id="3.30.565.10">
    <property type="entry name" value="Histidine kinase-like ATPase, C-terminal domain"/>
    <property type="match status" value="1"/>
</dbReference>
<feature type="transmembrane region" description="Helical" evidence="17">
    <location>
        <begin position="25"/>
        <end position="44"/>
    </location>
</feature>
<dbReference type="PANTHER" id="PTHR24421">
    <property type="entry name" value="NITRATE/NITRITE SENSOR PROTEIN NARX-RELATED"/>
    <property type="match status" value="1"/>
</dbReference>
<dbReference type="InterPro" id="IPR003594">
    <property type="entry name" value="HATPase_dom"/>
</dbReference>
<evidence type="ECO:0000256" key="12">
    <source>
        <dbReference type="ARBA" id="ARBA00023012"/>
    </source>
</evidence>
<evidence type="ECO:0000256" key="7">
    <source>
        <dbReference type="ARBA" id="ARBA00022490"/>
    </source>
</evidence>
<feature type="transmembrane region" description="Helical" evidence="17">
    <location>
        <begin position="126"/>
        <end position="147"/>
    </location>
</feature>
<feature type="domain" description="Histidine kinase" evidence="18">
    <location>
        <begin position="320"/>
        <end position="402"/>
    </location>
</feature>
<dbReference type="InterPro" id="IPR005467">
    <property type="entry name" value="His_kinase_dom"/>
</dbReference>
<organism evidence="19">
    <name type="scientific">Streptomyces sp. R41</name>
    <dbReference type="NCBI Taxonomy" id="3238632"/>
    <lineage>
        <taxon>Bacteria</taxon>
        <taxon>Bacillati</taxon>
        <taxon>Actinomycetota</taxon>
        <taxon>Actinomycetes</taxon>
        <taxon>Kitasatosporales</taxon>
        <taxon>Streptomycetaceae</taxon>
        <taxon>Streptomyces</taxon>
    </lineage>
</organism>
<evidence type="ECO:0000256" key="3">
    <source>
        <dbReference type="ARBA" id="ARBA00004496"/>
    </source>
</evidence>
<feature type="transmembrane region" description="Helical" evidence="17">
    <location>
        <begin position="153"/>
        <end position="175"/>
    </location>
</feature>
<evidence type="ECO:0000313" key="19">
    <source>
        <dbReference type="EMBL" id="XDQ51928.1"/>
    </source>
</evidence>
<evidence type="ECO:0000256" key="14">
    <source>
        <dbReference type="ARBA" id="ARBA00024827"/>
    </source>
</evidence>
<dbReference type="EC" id="2.7.13.3" evidence="4"/>
<keyword evidence="8" id="KW-0808">Transferase</keyword>
<dbReference type="CDD" id="cd16917">
    <property type="entry name" value="HATPase_UhpB-NarQ-NarX-like"/>
    <property type="match status" value="1"/>
</dbReference>
<dbReference type="PROSITE" id="PS50109">
    <property type="entry name" value="HIS_KIN"/>
    <property type="match status" value="1"/>
</dbReference>
<proteinExistence type="predicted"/>
<dbReference type="InterPro" id="IPR011712">
    <property type="entry name" value="Sig_transdc_His_kin_sub3_dim/P"/>
</dbReference>
<dbReference type="PRINTS" id="PR00344">
    <property type="entry name" value="BCTRLSENSOR"/>
</dbReference>
<dbReference type="InterPro" id="IPR050482">
    <property type="entry name" value="Sensor_HK_TwoCompSys"/>
</dbReference>
<evidence type="ECO:0000259" key="18">
    <source>
        <dbReference type="PROSITE" id="PS50109"/>
    </source>
</evidence>
<evidence type="ECO:0000256" key="17">
    <source>
        <dbReference type="SAM" id="Phobius"/>
    </source>
</evidence>
<comment type="cofactor">
    <cofactor evidence="2">
        <name>[4Fe-4S] cluster</name>
        <dbReference type="ChEBI" id="CHEBI:49883"/>
    </cofactor>
</comment>
<keyword evidence="10 19" id="KW-0418">Kinase</keyword>
<keyword evidence="16" id="KW-0175">Coiled coil</keyword>
<feature type="transmembrane region" description="Helical" evidence="17">
    <location>
        <begin position="86"/>
        <end position="105"/>
    </location>
</feature>
<dbReference type="InterPro" id="IPR004358">
    <property type="entry name" value="Sig_transdc_His_kin-like_C"/>
</dbReference>
<evidence type="ECO:0000256" key="1">
    <source>
        <dbReference type="ARBA" id="ARBA00000085"/>
    </source>
</evidence>
<dbReference type="InterPro" id="IPR036890">
    <property type="entry name" value="HATPase_C_sf"/>
</dbReference>
<keyword evidence="7" id="KW-0963">Cytoplasm</keyword>
<evidence type="ECO:0000256" key="8">
    <source>
        <dbReference type="ARBA" id="ARBA00022679"/>
    </source>
</evidence>
<keyword evidence="17" id="KW-1133">Transmembrane helix</keyword>
<comment type="catalytic activity">
    <reaction evidence="1">
        <text>ATP + protein L-histidine = ADP + protein N-phospho-L-histidine.</text>
        <dbReference type="EC" id="2.7.13.3"/>
    </reaction>
</comment>
<dbReference type="GO" id="GO:0005737">
    <property type="term" value="C:cytoplasm"/>
    <property type="evidence" value="ECO:0007669"/>
    <property type="project" value="UniProtKB-SubCell"/>
</dbReference>
<dbReference type="SUPFAM" id="SSF55874">
    <property type="entry name" value="ATPase domain of HSP90 chaperone/DNA topoisomerase II/histidine kinase"/>
    <property type="match status" value="1"/>
</dbReference>
<dbReference type="Gene3D" id="1.20.5.1930">
    <property type="match status" value="1"/>
</dbReference>
<evidence type="ECO:0000256" key="10">
    <source>
        <dbReference type="ARBA" id="ARBA00022777"/>
    </source>
</evidence>
<feature type="coiled-coil region" evidence="16">
    <location>
        <begin position="177"/>
        <end position="204"/>
    </location>
</feature>
<evidence type="ECO:0000256" key="6">
    <source>
        <dbReference type="ARBA" id="ARBA00022485"/>
    </source>
</evidence>
<dbReference type="AlphaFoldDB" id="A0AB39R819"/>
<evidence type="ECO:0000256" key="9">
    <source>
        <dbReference type="ARBA" id="ARBA00022723"/>
    </source>
</evidence>
<keyword evidence="9" id="KW-0479">Metal-binding</keyword>
<dbReference type="Pfam" id="PF07730">
    <property type="entry name" value="HisKA_3"/>
    <property type="match status" value="1"/>
</dbReference>
<dbReference type="GO" id="GO:0000155">
    <property type="term" value="F:phosphorelay sensor kinase activity"/>
    <property type="evidence" value="ECO:0007669"/>
    <property type="project" value="InterPro"/>
</dbReference>
<evidence type="ECO:0000256" key="4">
    <source>
        <dbReference type="ARBA" id="ARBA00012438"/>
    </source>
</evidence>
<dbReference type="GO" id="GO:0046983">
    <property type="term" value="F:protein dimerization activity"/>
    <property type="evidence" value="ECO:0007669"/>
    <property type="project" value="InterPro"/>
</dbReference>
<dbReference type="GO" id="GO:0046872">
    <property type="term" value="F:metal ion binding"/>
    <property type="evidence" value="ECO:0007669"/>
    <property type="project" value="UniProtKB-KW"/>
</dbReference>
<gene>
    <name evidence="19" type="ORF">AB5J53_09810</name>
</gene>
<keyword evidence="13" id="KW-0411">Iron-sulfur</keyword>
<dbReference type="PANTHER" id="PTHR24421:SF62">
    <property type="entry name" value="SENSORY TRANSDUCTION HISTIDINE KINASE"/>
    <property type="match status" value="1"/>
</dbReference>
<evidence type="ECO:0000256" key="11">
    <source>
        <dbReference type="ARBA" id="ARBA00023004"/>
    </source>
</evidence>
<comment type="function">
    <text evidence="14">Member of the two-component regulatory system NreB/NreC involved in the control of dissimilatory nitrate/nitrite reduction in response to oxygen. NreB functions as a direct oxygen sensor histidine kinase which is autophosphorylated, in the absence of oxygen, probably at the conserved histidine residue, and transfers its phosphate group probably to a conserved aspartate residue of NreC. NreB/NreC activates the expression of the nitrate (narGHJI) and nitrite (nir) reductase operons, as well as the putative nitrate transporter gene narT.</text>
</comment>